<keyword evidence="2" id="KW-0813">Transport</keyword>
<dbReference type="InterPro" id="IPR002528">
    <property type="entry name" value="MATE_fam"/>
</dbReference>
<evidence type="ECO:0000313" key="8">
    <source>
        <dbReference type="EMBL" id="SFL75261.1"/>
    </source>
</evidence>
<protein>
    <submittedName>
        <fullName evidence="8">Putative efflux protein, MATE family</fullName>
    </submittedName>
</protein>
<dbReference type="PANTHER" id="PTHR43549">
    <property type="entry name" value="MULTIDRUG RESISTANCE PROTEIN YPNP-RELATED"/>
    <property type="match status" value="1"/>
</dbReference>
<feature type="transmembrane region" description="Helical" evidence="7">
    <location>
        <begin position="424"/>
        <end position="444"/>
    </location>
</feature>
<feature type="transmembrane region" description="Helical" evidence="7">
    <location>
        <begin position="20"/>
        <end position="39"/>
    </location>
</feature>
<feature type="transmembrane region" description="Helical" evidence="7">
    <location>
        <begin position="289"/>
        <end position="309"/>
    </location>
</feature>
<dbReference type="NCBIfam" id="TIGR00797">
    <property type="entry name" value="matE"/>
    <property type="match status" value="1"/>
</dbReference>
<dbReference type="GO" id="GO:0015297">
    <property type="term" value="F:antiporter activity"/>
    <property type="evidence" value="ECO:0007669"/>
    <property type="project" value="InterPro"/>
</dbReference>
<keyword evidence="4 7" id="KW-0812">Transmembrane</keyword>
<sequence length="460" mass="50347">MASKNKSNRMGEEKIAPLLFKLSAPAIIGMLIQALYNIIDSIYVGRLSTDALSALSLAFPIQTILIAFGVGTGVGASSLISRLLGQGKNEKANNAAEHVFFIAILYGGLGAIAGLFFSSDIIHIFTSNPTLIDLGHQYIRIILIGSLAVFVPATFNYILRGEGNTFLPMLTMLLGAISNIILDPFLIFGIGPFPQLGVAGAAYATIISRLLGGIFITAILFSDKNEIKLNLHRFNFDFQIIREIFTVGLPAIMNRLLFSVTLVVINRILGSFNITAIAVMGIIFRLQSFFMMLVFGLNQGYLPLVGYNYGYNKPARMKKTIYLGGATAFCFGLLAFLSFQLFPEPLIRLFNSSPELLKIGIPALKRVSPAYLFMVINIIGVATFQAIGQGLPSLIITFLRQFVLLLPSMYLLSNFGGLMKSWFAFPLAEGLTFFLTVGWLFYVARAAVQEMRQEEAGSSF</sequence>
<feature type="transmembrane region" description="Helical" evidence="7">
    <location>
        <begin position="59"/>
        <end position="79"/>
    </location>
</feature>
<feature type="transmembrane region" description="Helical" evidence="7">
    <location>
        <begin position="321"/>
        <end position="342"/>
    </location>
</feature>
<gene>
    <name evidence="8" type="ORF">SAMN02983006_01945</name>
</gene>
<feature type="transmembrane region" description="Helical" evidence="7">
    <location>
        <begin position="166"/>
        <end position="190"/>
    </location>
</feature>
<comment type="subcellular location">
    <subcellularLocation>
        <location evidence="1">Cell membrane</location>
        <topology evidence="1">Multi-pass membrane protein</topology>
    </subcellularLocation>
</comment>
<keyword evidence="3" id="KW-1003">Cell membrane</keyword>
<keyword evidence="9" id="KW-1185">Reference proteome</keyword>
<dbReference type="Proteomes" id="UP000199006">
    <property type="component" value="Unassembled WGS sequence"/>
</dbReference>
<keyword evidence="5 7" id="KW-1133">Transmembrane helix</keyword>
<name>A0A1I4K9I9_9FIRM</name>
<evidence type="ECO:0000256" key="5">
    <source>
        <dbReference type="ARBA" id="ARBA00022989"/>
    </source>
</evidence>
<feature type="transmembrane region" description="Helical" evidence="7">
    <location>
        <begin position="370"/>
        <end position="387"/>
    </location>
</feature>
<feature type="transmembrane region" description="Helical" evidence="7">
    <location>
        <begin position="138"/>
        <end position="159"/>
    </location>
</feature>
<evidence type="ECO:0000313" key="9">
    <source>
        <dbReference type="Proteomes" id="UP000199006"/>
    </source>
</evidence>
<dbReference type="GO" id="GO:0042910">
    <property type="term" value="F:xenobiotic transmembrane transporter activity"/>
    <property type="evidence" value="ECO:0007669"/>
    <property type="project" value="InterPro"/>
</dbReference>
<feature type="transmembrane region" description="Helical" evidence="7">
    <location>
        <begin position="196"/>
        <end position="221"/>
    </location>
</feature>
<proteinExistence type="predicted"/>
<evidence type="ECO:0000256" key="3">
    <source>
        <dbReference type="ARBA" id="ARBA00022475"/>
    </source>
</evidence>
<dbReference type="STRING" id="29563.SAMN02983006_01945"/>
<keyword evidence="6 7" id="KW-0472">Membrane</keyword>
<reference evidence="8 9" key="1">
    <citation type="submission" date="2016-10" db="EMBL/GenBank/DDBJ databases">
        <authorList>
            <person name="de Groot N.N."/>
        </authorList>
    </citation>
    <scope>NUCLEOTIDE SEQUENCE [LARGE SCALE GENOMIC DNA]</scope>
    <source>
        <strain evidence="8 9">ATCC 51327</strain>
    </source>
</reference>
<feature type="transmembrane region" description="Helical" evidence="7">
    <location>
        <begin position="99"/>
        <end position="118"/>
    </location>
</feature>
<evidence type="ECO:0000256" key="6">
    <source>
        <dbReference type="ARBA" id="ARBA00023136"/>
    </source>
</evidence>
<evidence type="ECO:0000256" key="1">
    <source>
        <dbReference type="ARBA" id="ARBA00004651"/>
    </source>
</evidence>
<evidence type="ECO:0000256" key="4">
    <source>
        <dbReference type="ARBA" id="ARBA00022692"/>
    </source>
</evidence>
<dbReference type="GO" id="GO:0005886">
    <property type="term" value="C:plasma membrane"/>
    <property type="evidence" value="ECO:0007669"/>
    <property type="project" value="UniProtKB-SubCell"/>
</dbReference>
<dbReference type="RefSeq" id="WP_089862019.1">
    <property type="nucleotide sequence ID" value="NZ_FOTI01000029.1"/>
</dbReference>
<dbReference type="InterPro" id="IPR052031">
    <property type="entry name" value="Membrane_Transporter-Flippase"/>
</dbReference>
<organism evidence="8 9">
    <name type="scientific">Halanaerobium salsuginis</name>
    <dbReference type="NCBI Taxonomy" id="29563"/>
    <lineage>
        <taxon>Bacteria</taxon>
        <taxon>Bacillati</taxon>
        <taxon>Bacillota</taxon>
        <taxon>Clostridia</taxon>
        <taxon>Halanaerobiales</taxon>
        <taxon>Halanaerobiaceae</taxon>
        <taxon>Halanaerobium</taxon>
    </lineage>
</organism>
<feature type="transmembrane region" description="Helical" evidence="7">
    <location>
        <begin position="256"/>
        <end position="283"/>
    </location>
</feature>
<evidence type="ECO:0000256" key="2">
    <source>
        <dbReference type="ARBA" id="ARBA00022448"/>
    </source>
</evidence>
<dbReference type="PIRSF" id="PIRSF006603">
    <property type="entry name" value="DinF"/>
    <property type="match status" value="1"/>
</dbReference>
<dbReference type="InterPro" id="IPR048279">
    <property type="entry name" value="MdtK-like"/>
</dbReference>
<accession>A0A1I4K9I9</accession>
<feature type="transmembrane region" description="Helical" evidence="7">
    <location>
        <begin position="394"/>
        <end position="412"/>
    </location>
</feature>
<evidence type="ECO:0000256" key="7">
    <source>
        <dbReference type="SAM" id="Phobius"/>
    </source>
</evidence>
<dbReference type="EMBL" id="FOTI01000029">
    <property type="protein sequence ID" value="SFL75261.1"/>
    <property type="molecule type" value="Genomic_DNA"/>
</dbReference>
<dbReference type="OrthoDB" id="9811110at2"/>
<dbReference type="Pfam" id="PF01554">
    <property type="entry name" value="MatE"/>
    <property type="match status" value="2"/>
</dbReference>
<dbReference type="AlphaFoldDB" id="A0A1I4K9I9"/>
<dbReference type="PANTHER" id="PTHR43549:SF2">
    <property type="entry name" value="MULTIDRUG RESISTANCE PROTEIN NORM-RELATED"/>
    <property type="match status" value="1"/>
</dbReference>